<comment type="caution">
    <text evidence="2">The sequence shown here is derived from an EMBL/GenBank/DDBJ whole genome shotgun (WGS) entry which is preliminary data.</text>
</comment>
<feature type="compositionally biased region" description="Low complexity" evidence="1">
    <location>
        <begin position="98"/>
        <end position="107"/>
    </location>
</feature>
<feature type="region of interest" description="Disordered" evidence="1">
    <location>
        <begin position="1"/>
        <end position="36"/>
    </location>
</feature>
<organism evidence="2">
    <name type="scientific">Pongo abelii</name>
    <name type="common">Sumatran orangutan</name>
    <name type="synonym">Pongo pygmaeus abelii</name>
    <dbReference type="NCBI Taxonomy" id="9601"/>
    <lineage>
        <taxon>Eukaryota</taxon>
        <taxon>Metazoa</taxon>
        <taxon>Chordata</taxon>
        <taxon>Craniata</taxon>
        <taxon>Vertebrata</taxon>
        <taxon>Euteleostomi</taxon>
        <taxon>Mammalia</taxon>
        <taxon>Eutheria</taxon>
        <taxon>Euarchontoglires</taxon>
        <taxon>Primates</taxon>
        <taxon>Haplorrhini</taxon>
        <taxon>Catarrhini</taxon>
        <taxon>Hominidae</taxon>
        <taxon>Pongo</taxon>
    </lineage>
</organism>
<reference evidence="2" key="1">
    <citation type="submission" date="2017-12" db="EMBL/GenBank/DDBJ databases">
        <title>High-resolution comparative analysis of great ape genomes.</title>
        <authorList>
            <person name="Pollen A."/>
            <person name="Hastie A."/>
            <person name="Hormozdiari F."/>
            <person name="Dougherty M."/>
            <person name="Liu R."/>
            <person name="Chaisson M."/>
            <person name="Hoppe E."/>
            <person name="Hill C."/>
            <person name="Pang A."/>
            <person name="Hillier L."/>
            <person name="Baker C."/>
            <person name="Armstrong J."/>
            <person name="Shendure J."/>
            <person name="Paten B."/>
            <person name="Wilson R."/>
            <person name="Chao H."/>
            <person name="Schneider V."/>
            <person name="Ventura M."/>
            <person name="Kronenberg Z."/>
            <person name="Murali S."/>
            <person name="Gordon D."/>
            <person name="Cantsilieris S."/>
            <person name="Munson K."/>
            <person name="Nelson B."/>
            <person name="Raja A."/>
            <person name="Underwood J."/>
            <person name="Diekhans M."/>
            <person name="Fiddes I."/>
            <person name="Haussler D."/>
            <person name="Eichler E."/>
        </authorList>
    </citation>
    <scope>NUCLEOTIDE SEQUENCE [LARGE SCALE GENOMIC DNA]</scope>
    <source>
        <strain evidence="2">Susie</strain>
    </source>
</reference>
<feature type="compositionally biased region" description="Polar residues" evidence="1">
    <location>
        <begin position="84"/>
        <end position="97"/>
    </location>
</feature>
<feature type="region of interest" description="Disordered" evidence="1">
    <location>
        <begin position="57"/>
        <end position="146"/>
    </location>
</feature>
<evidence type="ECO:0000256" key="1">
    <source>
        <dbReference type="SAM" id="MobiDB-lite"/>
    </source>
</evidence>
<dbReference type="EMBL" id="NDHI03003369">
    <property type="protein sequence ID" value="PNJ78790.1"/>
    <property type="molecule type" value="Genomic_DNA"/>
</dbReference>
<accession>A0A2J8X9R7</accession>
<feature type="compositionally biased region" description="Polar residues" evidence="1">
    <location>
        <begin position="135"/>
        <end position="146"/>
    </location>
</feature>
<feature type="compositionally biased region" description="Polar residues" evidence="1">
    <location>
        <begin position="1"/>
        <end position="26"/>
    </location>
</feature>
<protein>
    <submittedName>
        <fullName evidence="2">REPS1 isoform 17</fullName>
    </submittedName>
</protein>
<sequence>ELNQSSEWETFSERSSSSQTLTQFDSNIAPADPDTAIVHPVPIRMTPSKIHMQEMELKRTGSDHTNPTSPLLVKPSDLSEENKINSSVKFASGNTVGQQQAGVVAHPPAVPPRPQPSQAPGPAVHRPVDADGLITHTSTSPQQIPE</sequence>
<feature type="non-terminal residue" evidence="2">
    <location>
        <position position="146"/>
    </location>
</feature>
<evidence type="ECO:0000313" key="2">
    <source>
        <dbReference type="EMBL" id="PNJ78790.1"/>
    </source>
</evidence>
<dbReference type="AlphaFoldDB" id="A0A2J8X9R7"/>
<feature type="non-terminal residue" evidence="2">
    <location>
        <position position="1"/>
    </location>
</feature>
<gene>
    <name evidence="2" type="ORF">CR201_G0003757</name>
</gene>
<feature type="compositionally biased region" description="Pro residues" evidence="1">
    <location>
        <begin position="108"/>
        <end position="119"/>
    </location>
</feature>
<proteinExistence type="predicted"/>
<name>A0A2J8X9R7_PONAB</name>